<dbReference type="PANTHER" id="PTHR16305:SF28">
    <property type="entry name" value="GUANYLATE CYCLASE DOMAIN-CONTAINING PROTEIN"/>
    <property type="match status" value="1"/>
</dbReference>
<dbReference type="GO" id="GO:0005524">
    <property type="term" value="F:ATP binding"/>
    <property type="evidence" value="ECO:0007669"/>
    <property type="project" value="UniProtKB-KW"/>
</dbReference>
<keyword evidence="2" id="KW-0067">ATP-binding</keyword>
<keyword evidence="3" id="KW-0802">TPR repeat</keyword>
<dbReference type="SUPFAM" id="SSF48452">
    <property type="entry name" value="TPR-like"/>
    <property type="match status" value="2"/>
</dbReference>
<evidence type="ECO:0000256" key="1">
    <source>
        <dbReference type="ARBA" id="ARBA00022741"/>
    </source>
</evidence>
<name>A0A017RR68_9CLOT</name>
<dbReference type="InterPro" id="IPR011990">
    <property type="entry name" value="TPR-like_helical_dom_sf"/>
</dbReference>
<evidence type="ECO:0000256" key="2">
    <source>
        <dbReference type="ARBA" id="ARBA00022840"/>
    </source>
</evidence>
<proteinExistence type="predicted"/>
<dbReference type="SMART" id="SM01043">
    <property type="entry name" value="BTAD"/>
    <property type="match status" value="1"/>
</dbReference>
<gene>
    <name evidence="5" type="ORF">Q428_14240</name>
</gene>
<accession>A0A017RR68</accession>
<keyword evidence="1" id="KW-0547">Nucleotide-binding</keyword>
<evidence type="ECO:0000313" key="5">
    <source>
        <dbReference type="EMBL" id="EYE87263.1"/>
    </source>
</evidence>
<dbReference type="RefSeq" id="WP_051515182.1">
    <property type="nucleotide sequence ID" value="NZ_AZQP01000078.1"/>
</dbReference>
<dbReference type="GO" id="GO:0004016">
    <property type="term" value="F:adenylate cyclase activity"/>
    <property type="evidence" value="ECO:0007669"/>
    <property type="project" value="TreeGrafter"/>
</dbReference>
<dbReference type="PROSITE" id="PS50005">
    <property type="entry name" value="TPR"/>
    <property type="match status" value="1"/>
</dbReference>
<evidence type="ECO:0000259" key="4">
    <source>
        <dbReference type="SMART" id="SM01043"/>
    </source>
</evidence>
<dbReference type="OrthoDB" id="190810at2"/>
<dbReference type="PANTHER" id="PTHR16305">
    <property type="entry name" value="TESTICULAR SOLUBLE ADENYLYL CYCLASE"/>
    <property type="match status" value="1"/>
</dbReference>
<sequence length="926" mass="108444">MLNEYIEMKCDYTDLKGDEGILTEYTGDFLQGFYVKDAEEFENWMLKTREILRQNRINKLYEKIQHYIDINDYEKVENYGRQIINIDAFDERAYRILMKSFINIGAFNKAIDVYRKLTETLQDELGVYPDGETRALYEKAIELKSAKVYENKKKEEFFYGRQEQLNTILMNYYGFLNSREYKAPVIIGEAGVGKSRLKRKFIDLVENDLFIIEAECYQAEENYILKPWNNVFSKLWDIINNEKIDVPLVWKNIIASVFPIFYDDADTVRVNPVEGISSLKFQVIEEAIIGVLKKVSTIKKVIIVFEDIQWMDATSLSLFSSILLHGENNHIFFLCTCRNEYTNKIESFISTMIKYNKIEKTNLQRFTKEEVREFSLNVIPECTNNEELMDKIYQETEGNAFFLVEMLNSIKESGSINIMSSKMQDIIKSRFLDISEKGKELLKIISMFFDEAPLDVIVELTGNDELEVIDIVEELEKKFIIKEIENNSGISFVFTHQKLREFIYLQLSYGKRKILHNKIGKLLEKNLKNDKTDILTYSKLIYHFKNANNKESALKYSIKNADICLDFAHELFPVINYGGPILKSQFLNSEQVNEYLNEIEVLLNEVADEINDHKKILEYKMVLYHMYGRYFIRDGEYLKGKEYIQRMINNALQIEDINYALKGYRQMIYCGIQTHDVDLMNNYLEIALPMAAKLVDKKEYGILLRLKGLGKIMSCSFKEAEELLIQSIKIFEVISKDDDRFILNIAAAYNYIGEIRRYNMQFQSALSYYDKAITITEGKKVLTGLSLFNTNAGQAAFEIGDYHRAKTYFLKALKLFEEMDSLWGRSTAEGYMSFLEVKEGLYKEALNRLKKADYYSQKIKSPMEIGIIYRIKAEIKSNMKNNRKLNDVFKNYLNLELEDYCSYGIEILKNINHGYEADILKVLKSK</sequence>
<dbReference type="InterPro" id="IPR019734">
    <property type="entry name" value="TPR_rpt"/>
</dbReference>
<dbReference type="SUPFAM" id="SSF52540">
    <property type="entry name" value="P-loop containing nucleoside triphosphate hydrolases"/>
    <property type="match status" value="1"/>
</dbReference>
<dbReference type="InterPro" id="IPR027417">
    <property type="entry name" value="P-loop_NTPase"/>
</dbReference>
<evidence type="ECO:0000313" key="6">
    <source>
        <dbReference type="Proteomes" id="UP000019681"/>
    </source>
</evidence>
<dbReference type="Gene3D" id="1.25.40.10">
    <property type="entry name" value="Tetratricopeptide repeat domain"/>
    <property type="match status" value="2"/>
</dbReference>
<dbReference type="Pfam" id="PF13191">
    <property type="entry name" value="AAA_16"/>
    <property type="match status" value="1"/>
</dbReference>
<evidence type="ECO:0000256" key="3">
    <source>
        <dbReference type="PROSITE-ProRule" id="PRU00339"/>
    </source>
</evidence>
<organism evidence="5 6">
    <name type="scientific">Fervidicella metallireducens AeB</name>
    <dbReference type="NCBI Taxonomy" id="1403537"/>
    <lineage>
        <taxon>Bacteria</taxon>
        <taxon>Bacillati</taxon>
        <taxon>Bacillota</taxon>
        <taxon>Clostridia</taxon>
        <taxon>Eubacteriales</taxon>
        <taxon>Clostridiaceae</taxon>
        <taxon>Fervidicella</taxon>
    </lineage>
</organism>
<protein>
    <recommendedName>
        <fullName evidence="4">Bacterial transcriptional activator domain-containing protein</fullName>
    </recommendedName>
</protein>
<dbReference type="SMART" id="SM00028">
    <property type="entry name" value="TPR"/>
    <property type="match status" value="2"/>
</dbReference>
<dbReference type="Proteomes" id="UP000019681">
    <property type="component" value="Unassembled WGS sequence"/>
</dbReference>
<dbReference type="InterPro" id="IPR041664">
    <property type="entry name" value="AAA_16"/>
</dbReference>
<feature type="repeat" description="TPR" evidence="3">
    <location>
        <begin position="746"/>
        <end position="779"/>
    </location>
</feature>
<dbReference type="AlphaFoldDB" id="A0A017RR68"/>
<dbReference type="InterPro" id="IPR005158">
    <property type="entry name" value="BTAD"/>
</dbReference>
<dbReference type="GO" id="GO:0005737">
    <property type="term" value="C:cytoplasm"/>
    <property type="evidence" value="ECO:0007669"/>
    <property type="project" value="TreeGrafter"/>
</dbReference>
<dbReference type="Gene3D" id="3.40.50.300">
    <property type="entry name" value="P-loop containing nucleotide triphosphate hydrolases"/>
    <property type="match status" value="1"/>
</dbReference>
<dbReference type="Pfam" id="PF03704">
    <property type="entry name" value="BTAD"/>
    <property type="match status" value="1"/>
</dbReference>
<dbReference type="EMBL" id="AZQP01000078">
    <property type="protein sequence ID" value="EYE87263.1"/>
    <property type="molecule type" value="Genomic_DNA"/>
</dbReference>
<comment type="caution">
    <text evidence="5">The sequence shown here is derived from an EMBL/GenBank/DDBJ whole genome shotgun (WGS) entry which is preliminary data.</text>
</comment>
<keyword evidence="6" id="KW-1185">Reference proteome</keyword>
<dbReference type="STRING" id="1403537.Q428_14240"/>
<reference evidence="5 6" key="1">
    <citation type="journal article" date="2014" name="Genome Announc.">
        <title>Draft Genome Sequence of Fervidicella metallireducens Strain AeBT, an Iron-Reducing Thermoanaerobe from the Great Artesian Basin.</title>
        <authorList>
            <person name="Patel B.K."/>
        </authorList>
    </citation>
    <scope>NUCLEOTIDE SEQUENCE [LARGE SCALE GENOMIC DNA]</scope>
    <source>
        <strain evidence="5 6">AeB</strain>
    </source>
</reference>
<feature type="domain" description="Bacterial transcriptional activator" evidence="4">
    <location>
        <begin position="10"/>
        <end position="141"/>
    </location>
</feature>